<protein>
    <submittedName>
        <fullName evidence="3">DUF3043 domain-containing protein</fullName>
    </submittedName>
</protein>
<dbReference type="RefSeq" id="WP_125226916.1">
    <property type="nucleotide sequence ID" value="NZ_RQYT01000003.1"/>
</dbReference>
<feature type="compositionally biased region" description="Basic and acidic residues" evidence="1">
    <location>
        <begin position="1"/>
        <end position="41"/>
    </location>
</feature>
<dbReference type="Pfam" id="PF11241">
    <property type="entry name" value="DUF3043"/>
    <property type="match status" value="1"/>
</dbReference>
<evidence type="ECO:0000256" key="2">
    <source>
        <dbReference type="SAM" id="Phobius"/>
    </source>
</evidence>
<dbReference type="Proteomes" id="UP000280935">
    <property type="component" value="Unassembled WGS sequence"/>
</dbReference>
<keyword evidence="2" id="KW-1133">Transmembrane helix</keyword>
<dbReference type="InterPro" id="IPR021403">
    <property type="entry name" value="DUF3043"/>
</dbReference>
<keyword evidence="2" id="KW-0812">Transmembrane</keyword>
<feature type="transmembrane region" description="Helical" evidence="2">
    <location>
        <begin position="136"/>
        <end position="157"/>
    </location>
</feature>
<keyword evidence="2" id="KW-0472">Membrane</keyword>
<dbReference type="EMBL" id="RQYT01000003">
    <property type="protein sequence ID" value="RRD50968.1"/>
    <property type="molecule type" value="Genomic_DNA"/>
</dbReference>
<dbReference type="OrthoDB" id="5194448at2"/>
<sequence length="226" mass="26683">MGLFHPYERKTDTTEDRPRKERTRLVPKDDRKERKAAEPSSKEATTPETRTEETSSKVTVKRRQPARKNQPTMTRKQAEAARMERLHPNLSPKEQRKADREARSKARMEAWDRIEASPERTLARDYVDARWTITEFMMPAMLVVMAGVMLTMSNVLLSSYIALLLWVLLLLSFINTFFMWRSFKKLLAERVPRANKRGLLMYMFNRALMIRRFRRPSPRINRGDPV</sequence>
<reference evidence="3 4" key="1">
    <citation type="submission" date="2018-11" db="EMBL/GenBank/DDBJ databases">
        <title>Genomes From Bacteria Associated with the Canine Oral Cavity: a Test Case for Automated Genome-Based Taxonomic Assignment.</title>
        <authorList>
            <person name="Coil D.A."/>
            <person name="Jospin G."/>
            <person name="Darling A.E."/>
            <person name="Wallis C."/>
            <person name="Davis I.J."/>
            <person name="Harris S."/>
            <person name="Eisen J.A."/>
            <person name="Holcombe L.J."/>
            <person name="O'Flynn C."/>
        </authorList>
    </citation>
    <scope>NUCLEOTIDE SEQUENCE [LARGE SCALE GENOMIC DNA]</scope>
    <source>
        <strain evidence="3 4">OH2822_COT-296</strain>
    </source>
</reference>
<proteinExistence type="predicted"/>
<evidence type="ECO:0000313" key="3">
    <source>
        <dbReference type="EMBL" id="RRD50968.1"/>
    </source>
</evidence>
<evidence type="ECO:0000313" key="4">
    <source>
        <dbReference type="Proteomes" id="UP000280935"/>
    </source>
</evidence>
<accession>A0A3P1WYH2</accession>
<feature type="transmembrane region" description="Helical" evidence="2">
    <location>
        <begin position="163"/>
        <end position="180"/>
    </location>
</feature>
<evidence type="ECO:0000256" key="1">
    <source>
        <dbReference type="SAM" id="MobiDB-lite"/>
    </source>
</evidence>
<organism evidence="3 4">
    <name type="scientific">Arachnia propionica</name>
    <dbReference type="NCBI Taxonomy" id="1750"/>
    <lineage>
        <taxon>Bacteria</taxon>
        <taxon>Bacillati</taxon>
        <taxon>Actinomycetota</taxon>
        <taxon>Actinomycetes</taxon>
        <taxon>Propionibacteriales</taxon>
        <taxon>Propionibacteriaceae</taxon>
        <taxon>Arachnia</taxon>
    </lineage>
</organism>
<comment type="caution">
    <text evidence="3">The sequence shown here is derived from an EMBL/GenBank/DDBJ whole genome shotgun (WGS) entry which is preliminary data.</text>
</comment>
<dbReference type="AlphaFoldDB" id="A0A3P1WYH2"/>
<feature type="compositionally biased region" description="Basic and acidic residues" evidence="1">
    <location>
        <begin position="76"/>
        <end position="104"/>
    </location>
</feature>
<feature type="region of interest" description="Disordered" evidence="1">
    <location>
        <begin position="1"/>
        <end position="104"/>
    </location>
</feature>
<name>A0A3P1WYH2_9ACTN</name>
<gene>
    <name evidence="3" type="ORF">EII35_02665</name>
</gene>